<feature type="compositionally biased region" description="Basic and acidic residues" evidence="1">
    <location>
        <begin position="58"/>
        <end position="72"/>
    </location>
</feature>
<evidence type="ECO:0000256" key="2">
    <source>
        <dbReference type="SAM" id="SignalP"/>
    </source>
</evidence>
<dbReference type="PANTHER" id="PTHR35704:SF1">
    <property type="entry name" value="OS02G0254600 PROTEIN"/>
    <property type="match status" value="1"/>
</dbReference>
<dbReference type="Proteomes" id="UP001295469">
    <property type="component" value="Chromosome C03"/>
</dbReference>
<feature type="non-terminal residue" evidence="3">
    <location>
        <position position="1"/>
    </location>
</feature>
<feature type="signal peptide" evidence="2">
    <location>
        <begin position="1"/>
        <end position="25"/>
    </location>
</feature>
<dbReference type="PANTHER" id="PTHR35704">
    <property type="entry name" value="OS02G0254600 PROTEIN"/>
    <property type="match status" value="1"/>
</dbReference>
<reference evidence="3" key="1">
    <citation type="submission" date="2021-01" db="EMBL/GenBank/DDBJ databases">
        <authorList>
            <consortium name="Genoscope - CEA"/>
            <person name="William W."/>
        </authorList>
    </citation>
    <scope>NUCLEOTIDE SEQUENCE</scope>
</reference>
<feature type="compositionally biased region" description="Basic and acidic residues" evidence="1">
    <location>
        <begin position="35"/>
        <end position="49"/>
    </location>
</feature>
<evidence type="ECO:0000313" key="3">
    <source>
        <dbReference type="EMBL" id="CAF1705282.1"/>
    </source>
</evidence>
<feature type="chain" id="PRO_5032731047" evidence="2">
    <location>
        <begin position="26"/>
        <end position="140"/>
    </location>
</feature>
<name>A0A816IBI0_BRANA</name>
<organism evidence="3">
    <name type="scientific">Brassica napus</name>
    <name type="common">Rape</name>
    <dbReference type="NCBI Taxonomy" id="3708"/>
    <lineage>
        <taxon>Eukaryota</taxon>
        <taxon>Viridiplantae</taxon>
        <taxon>Streptophyta</taxon>
        <taxon>Embryophyta</taxon>
        <taxon>Tracheophyta</taxon>
        <taxon>Spermatophyta</taxon>
        <taxon>Magnoliopsida</taxon>
        <taxon>eudicotyledons</taxon>
        <taxon>Gunneridae</taxon>
        <taxon>Pentapetalae</taxon>
        <taxon>rosids</taxon>
        <taxon>malvids</taxon>
        <taxon>Brassicales</taxon>
        <taxon>Brassicaceae</taxon>
        <taxon>Brassiceae</taxon>
        <taxon>Brassica</taxon>
    </lineage>
</organism>
<protein>
    <submittedName>
        <fullName evidence="3">(rape) hypothetical protein</fullName>
    </submittedName>
</protein>
<dbReference type="EMBL" id="HG994367">
    <property type="protein sequence ID" value="CAF1705282.1"/>
    <property type="molecule type" value="Genomic_DNA"/>
</dbReference>
<feature type="region of interest" description="Disordered" evidence="1">
    <location>
        <begin position="32"/>
        <end position="72"/>
    </location>
</feature>
<gene>
    <name evidence="3" type="ORF">DARMORV10_C03P51830.1</name>
</gene>
<keyword evidence="2" id="KW-0732">Signal</keyword>
<sequence>IHTNHIVSCLSLFIYTICIEDVSMGNCLGHNNDLSGKEKDNLETERPVESFEEGEMSNSKEEERESSTERESNVVRIKVVVTKEELRQILGHTKGINSIQHLVHVLKDSGRNISRAYEEDKELSDESWSPTLESFPENHY</sequence>
<dbReference type="AlphaFoldDB" id="A0A816IBI0"/>
<proteinExistence type="predicted"/>
<feature type="region of interest" description="Disordered" evidence="1">
    <location>
        <begin position="117"/>
        <end position="140"/>
    </location>
</feature>
<evidence type="ECO:0000256" key="1">
    <source>
        <dbReference type="SAM" id="MobiDB-lite"/>
    </source>
</evidence>
<accession>A0A816IBI0</accession>